<evidence type="ECO:0000313" key="7">
    <source>
        <dbReference type="Proteomes" id="UP000243876"/>
    </source>
</evidence>
<dbReference type="InterPro" id="IPR017853">
    <property type="entry name" value="GH"/>
</dbReference>
<comment type="similarity">
    <text evidence="1">Belongs to the glycosyl hydrolase 5 (cellulase A) family.</text>
</comment>
<feature type="domain" description="Glycoside hydrolase family 5 C-terminal" evidence="5">
    <location>
        <begin position="711"/>
        <end position="829"/>
    </location>
</feature>
<evidence type="ECO:0000256" key="3">
    <source>
        <dbReference type="ARBA" id="ARBA00023295"/>
    </source>
</evidence>
<proteinExistence type="inferred from homology"/>
<dbReference type="PANTHER" id="PTHR31308:SF5">
    <property type="entry name" value="ERGOSTERYL-BETA-GLUCOSIDASE"/>
    <property type="match status" value="1"/>
</dbReference>
<evidence type="ECO:0000256" key="4">
    <source>
        <dbReference type="SAM" id="Phobius"/>
    </source>
</evidence>
<keyword evidence="4" id="KW-0812">Transmembrane</keyword>
<evidence type="ECO:0000313" key="6">
    <source>
        <dbReference type="EMBL" id="CEQ40812.1"/>
    </source>
</evidence>
<dbReference type="EMBL" id="CENE01000009">
    <property type="protein sequence ID" value="CEQ40812.1"/>
    <property type="molecule type" value="Genomic_DNA"/>
</dbReference>
<dbReference type="Gene3D" id="2.60.40.1180">
    <property type="entry name" value="Golgi alpha-mannosidase II"/>
    <property type="match status" value="1"/>
</dbReference>
<reference evidence="7" key="1">
    <citation type="submission" date="2015-02" db="EMBL/GenBank/DDBJ databases">
        <authorList>
            <person name="Gon?alves P."/>
        </authorList>
    </citation>
    <scope>NUCLEOTIDE SEQUENCE [LARGE SCALE GENOMIC DNA]</scope>
</reference>
<feature type="transmembrane region" description="Helical" evidence="4">
    <location>
        <begin position="862"/>
        <end position="883"/>
    </location>
</feature>
<keyword evidence="7" id="KW-1185">Reference proteome</keyword>
<keyword evidence="4" id="KW-1133">Transmembrane helix</keyword>
<feature type="non-terminal residue" evidence="6">
    <location>
        <position position="1"/>
    </location>
</feature>
<dbReference type="Gene3D" id="3.20.20.80">
    <property type="entry name" value="Glycosidases"/>
    <property type="match status" value="2"/>
</dbReference>
<dbReference type="SUPFAM" id="SSF51445">
    <property type="entry name" value="(Trans)glycosidases"/>
    <property type="match status" value="1"/>
</dbReference>
<name>A0A0D6ELC8_SPOSA</name>
<dbReference type="OrthoDB" id="9971853at2759"/>
<protein>
    <submittedName>
        <fullName evidence="6">SPOSA6832_02469-mRNA-1:cds</fullName>
    </submittedName>
</protein>
<dbReference type="GO" id="GO:1904462">
    <property type="term" value="P:ergosteryl 3-beta-D-glucoside catabolic process"/>
    <property type="evidence" value="ECO:0007669"/>
    <property type="project" value="TreeGrafter"/>
</dbReference>
<keyword evidence="3" id="KW-0326">Glycosidase</keyword>
<evidence type="ECO:0000259" key="5">
    <source>
        <dbReference type="Pfam" id="PF18564"/>
    </source>
</evidence>
<organism evidence="6 7">
    <name type="scientific">Sporidiobolus salmonicolor</name>
    <name type="common">Yeast-like fungus</name>
    <name type="synonym">Sporobolomyces salmonicolor</name>
    <dbReference type="NCBI Taxonomy" id="5005"/>
    <lineage>
        <taxon>Eukaryota</taxon>
        <taxon>Fungi</taxon>
        <taxon>Dikarya</taxon>
        <taxon>Basidiomycota</taxon>
        <taxon>Pucciniomycotina</taxon>
        <taxon>Microbotryomycetes</taxon>
        <taxon>Sporidiobolales</taxon>
        <taxon>Sporidiobolaceae</taxon>
        <taxon>Sporobolomyces</taxon>
    </lineage>
</organism>
<dbReference type="PANTHER" id="PTHR31308">
    <property type="match status" value="1"/>
</dbReference>
<dbReference type="Pfam" id="PF18564">
    <property type="entry name" value="Glyco_hydro_5_C"/>
    <property type="match status" value="1"/>
</dbReference>
<dbReference type="InterPro" id="IPR052066">
    <property type="entry name" value="Glycosphingolipid_Hydrolases"/>
</dbReference>
<dbReference type="GO" id="GO:0050295">
    <property type="term" value="F:steryl-beta-glucosidase activity"/>
    <property type="evidence" value="ECO:0007669"/>
    <property type="project" value="TreeGrafter"/>
</dbReference>
<sequence>MPAELVAHPSLSPSYTPGASCSTASDLSSCSIGPLPLDSSSGRYFLDSYGRRVLLHGANVSGLNKLPSEPNSLTHLDLGDKWFDGEGVSFVGRPWPLEESHIHLSRLRNWGLTFIRLVVPWEALEHAGPGLHDHAYISYLHSLLSLFPQYGLKAYIDAHQDVWSRHSGGSGAPTWTLQLVGLDIRNLKATGAAHAHNLHLGEEDPPPKVWPSGMTKLAGATMATVFWGGEVFAPKRRVRKRLHRGEWGQAGKDEEVGLQEFLQESMCEAFGALADALKDCEAVMGFEVMNEPHRGYIELLSPYAWDFTADLAIGYFPSAVQSCVLPVFSLPRSPSSALIFPFPPPTLFLPTSHRPMSFLPTVGFTDSLTPSLAHSWALGTGHPVLIPHYAPSFPVTAVTHTVLLRPPRGRSAWLSPPSSSDSLPSPASSIKELRATSSGCIWAEHGVWAFDASKGEIGEAVVLKMEYFRTFPQDCVIEGCVAVEDGEKGEEGRRGKRKKGEKVEWYRDFYYPFIRKFSARIRRNPNPGHWLTLVEPIPNEFAPACPPALRPPNMVFAPHWYDLQTLFEKRLGWMSANVQGYALQLRNILSHSYAQIGESPIVIGETGCPFDLNGGRAFRTGNFAWQERMVDAILGAVGEDGLACFNLWNYNPLNDDTWGDSWNGENFSWFSTSDVTPAALEAAERRAKEEGEDVEMARFNVGARVLDAVERPYAVKTAGIPLRMSYSFHTRRFVLSYINPIPSSHPLAASVPAAEKPDPKNPPIVGRECRARETEVYLPRRRYGRAAREGRLTVQIRDGDGEWRYDDERQTLYVLHNNLTPGYVHSLTVTVSGLSDRPPLHKWYEPARLVAWLDVDFASGDWVWVWALVVAVVGAGMGWWVLLGGGSGWWRGYVDGKGVGEVEWGL</sequence>
<dbReference type="InterPro" id="IPR013780">
    <property type="entry name" value="Glyco_hydro_b"/>
</dbReference>
<gene>
    <name evidence="6" type="primary">SPOSA6832_02469</name>
</gene>
<evidence type="ECO:0000256" key="1">
    <source>
        <dbReference type="ARBA" id="ARBA00005641"/>
    </source>
</evidence>
<dbReference type="AlphaFoldDB" id="A0A0D6ELC8"/>
<evidence type="ECO:0000256" key="2">
    <source>
        <dbReference type="ARBA" id="ARBA00022801"/>
    </source>
</evidence>
<keyword evidence="2" id="KW-0378">Hydrolase</keyword>
<dbReference type="InterPro" id="IPR041036">
    <property type="entry name" value="GH5_C"/>
</dbReference>
<keyword evidence="4" id="KW-0472">Membrane</keyword>
<dbReference type="Proteomes" id="UP000243876">
    <property type="component" value="Unassembled WGS sequence"/>
</dbReference>
<accession>A0A0D6ELC8</accession>